<proteinExistence type="predicted"/>
<dbReference type="RefSeq" id="WP_324234507.1">
    <property type="nucleotide sequence ID" value="NZ_JBHTJF010000005.1"/>
</dbReference>
<keyword evidence="2" id="KW-1185">Reference proteome</keyword>
<dbReference type="EMBL" id="JBHTJF010000005">
    <property type="protein sequence ID" value="MFD0942448.1"/>
    <property type="molecule type" value="Genomic_DNA"/>
</dbReference>
<organism evidence="1 2">
    <name type="scientific">Savagea faecisuis</name>
    <dbReference type="NCBI Taxonomy" id="1274803"/>
    <lineage>
        <taxon>Bacteria</taxon>
        <taxon>Bacillati</taxon>
        <taxon>Bacillota</taxon>
        <taxon>Bacilli</taxon>
        <taxon>Bacillales</taxon>
        <taxon>Caryophanaceae</taxon>
        <taxon>Savagea</taxon>
    </lineage>
</organism>
<evidence type="ECO:0000313" key="2">
    <source>
        <dbReference type="Proteomes" id="UP001596976"/>
    </source>
</evidence>
<protein>
    <submittedName>
        <fullName evidence="1">Uncharacterized protein</fullName>
    </submittedName>
</protein>
<evidence type="ECO:0000313" key="1">
    <source>
        <dbReference type="EMBL" id="MFD0942448.1"/>
    </source>
</evidence>
<reference evidence="2" key="1">
    <citation type="journal article" date="2019" name="Int. J. Syst. Evol. Microbiol.">
        <title>The Global Catalogue of Microorganisms (GCM) 10K type strain sequencing project: providing services to taxonomists for standard genome sequencing and annotation.</title>
        <authorList>
            <consortium name="The Broad Institute Genomics Platform"/>
            <consortium name="The Broad Institute Genome Sequencing Center for Infectious Disease"/>
            <person name="Wu L."/>
            <person name="Ma J."/>
        </authorList>
    </citation>
    <scope>NUCLEOTIDE SEQUENCE [LARGE SCALE GENOMIC DNA]</scope>
    <source>
        <strain evidence="2">CCUG 63563</strain>
    </source>
</reference>
<gene>
    <name evidence="1" type="ORF">ACFQ0V_01525</name>
</gene>
<comment type="caution">
    <text evidence="1">The sequence shown here is derived from an EMBL/GenBank/DDBJ whole genome shotgun (WGS) entry which is preliminary data.</text>
</comment>
<accession>A0ABW3GTA9</accession>
<sequence length="44" mass="5128">MTTRKSEYIIGIAKLMKNGELTKEKLLSMDEFKQVENALIKIRD</sequence>
<name>A0ABW3GTA9_9BACL</name>
<dbReference type="Proteomes" id="UP001596976">
    <property type="component" value="Unassembled WGS sequence"/>
</dbReference>